<name>A0AAE0MSC2_9PEZI</name>
<feature type="compositionally biased region" description="Pro residues" evidence="1">
    <location>
        <begin position="171"/>
        <end position="187"/>
    </location>
</feature>
<feature type="compositionally biased region" description="Gly residues" evidence="1">
    <location>
        <begin position="372"/>
        <end position="381"/>
    </location>
</feature>
<feature type="compositionally biased region" description="Polar residues" evidence="1">
    <location>
        <begin position="253"/>
        <end position="262"/>
    </location>
</feature>
<evidence type="ECO:0000256" key="1">
    <source>
        <dbReference type="SAM" id="MobiDB-lite"/>
    </source>
</evidence>
<evidence type="ECO:0000313" key="4">
    <source>
        <dbReference type="Proteomes" id="UP001278500"/>
    </source>
</evidence>
<proteinExistence type="predicted"/>
<protein>
    <submittedName>
        <fullName evidence="3">Uncharacterized protein</fullName>
    </submittedName>
</protein>
<feature type="region of interest" description="Disordered" evidence="1">
    <location>
        <begin position="150"/>
        <end position="262"/>
    </location>
</feature>
<dbReference type="RefSeq" id="XP_062682116.1">
    <property type="nucleotide sequence ID" value="XM_062828833.1"/>
</dbReference>
<reference evidence="3" key="1">
    <citation type="journal article" date="2023" name="Mol. Phylogenet. Evol.">
        <title>Genome-scale phylogeny and comparative genomics of the fungal order Sordariales.</title>
        <authorList>
            <person name="Hensen N."/>
            <person name="Bonometti L."/>
            <person name="Westerberg I."/>
            <person name="Brannstrom I.O."/>
            <person name="Guillou S."/>
            <person name="Cros-Aarteil S."/>
            <person name="Calhoun S."/>
            <person name="Haridas S."/>
            <person name="Kuo A."/>
            <person name="Mondo S."/>
            <person name="Pangilinan J."/>
            <person name="Riley R."/>
            <person name="LaButti K."/>
            <person name="Andreopoulos B."/>
            <person name="Lipzen A."/>
            <person name="Chen C."/>
            <person name="Yan M."/>
            <person name="Daum C."/>
            <person name="Ng V."/>
            <person name="Clum A."/>
            <person name="Steindorff A."/>
            <person name="Ohm R.A."/>
            <person name="Martin F."/>
            <person name="Silar P."/>
            <person name="Natvig D.O."/>
            <person name="Lalanne C."/>
            <person name="Gautier V."/>
            <person name="Ament-Velasquez S.L."/>
            <person name="Kruys A."/>
            <person name="Hutchinson M.I."/>
            <person name="Powell A.J."/>
            <person name="Barry K."/>
            <person name="Miller A.N."/>
            <person name="Grigoriev I.V."/>
            <person name="Debuchy R."/>
            <person name="Gladieux P."/>
            <person name="Hiltunen Thoren M."/>
            <person name="Johannesson H."/>
        </authorList>
    </citation>
    <scope>NUCLEOTIDE SEQUENCE</scope>
    <source>
        <strain evidence="3">CBS 560.94</strain>
    </source>
</reference>
<dbReference type="AlphaFoldDB" id="A0AAE0MSC2"/>
<dbReference type="PANTHER" id="PTHR38122">
    <property type="entry name" value="GLYCOPROTEIN X"/>
    <property type="match status" value="1"/>
</dbReference>
<comment type="caution">
    <text evidence="3">The sequence shown here is derived from an EMBL/GenBank/DDBJ whole genome shotgun (WGS) entry which is preliminary data.</text>
</comment>
<feature type="compositionally biased region" description="Polar residues" evidence="1">
    <location>
        <begin position="103"/>
        <end position="121"/>
    </location>
</feature>
<keyword evidence="2" id="KW-0472">Membrane</keyword>
<keyword evidence="2" id="KW-1133">Transmembrane helix</keyword>
<dbReference type="Proteomes" id="UP001278500">
    <property type="component" value="Unassembled WGS sequence"/>
</dbReference>
<evidence type="ECO:0000256" key="2">
    <source>
        <dbReference type="SAM" id="Phobius"/>
    </source>
</evidence>
<dbReference type="PANTHER" id="PTHR38122:SF1">
    <property type="entry name" value="GLYCOPROTEIN X"/>
    <property type="match status" value="1"/>
</dbReference>
<dbReference type="GeneID" id="87865987"/>
<feature type="region of interest" description="Disordered" evidence="1">
    <location>
        <begin position="101"/>
        <end position="122"/>
    </location>
</feature>
<sequence>MRILSAAHDIKNPAFNNIPFKRATSVVPEQCSNFCRNAQLECQQNPLTPALCGTGSNFLDQYYQCQSCIQDNSRNPELIKASLAMRFMKCVGYCKLQAAGAPSSESQTGSPGPATGQNEDPFTTATATAIPTEKTSSTSSSFAVQTMVSTSASASMDKGERTMVTSTLPAPTKPTSPPPPTNNPPAVSPITSTSTPQSLSTLPSSSSSSFSSTSPSTSLTTLNPTTKTQGQATSTPPHALTSPTDTSSTSTPQPNANLNPGATKTAPWVWAIVGITITVVLLLSGGSFFVFYKRGRSKRGRARQRQRGMKGMVELKETATKGFVDGRGSRASSRGQGIGGVAELDTVREVYEVGTEAESARGGGREGRGGGREGGGGGGARPAGNADGTLHVLPVELSSVSGVVELPTSFNEREERRSGQGGTG</sequence>
<feature type="transmembrane region" description="Helical" evidence="2">
    <location>
        <begin position="268"/>
        <end position="292"/>
    </location>
</feature>
<feature type="compositionally biased region" description="Low complexity" evidence="1">
    <location>
        <begin position="382"/>
        <end position="407"/>
    </location>
</feature>
<accession>A0AAE0MSC2</accession>
<feature type="compositionally biased region" description="Low complexity" evidence="1">
    <location>
        <begin position="188"/>
        <end position="228"/>
    </location>
</feature>
<feature type="compositionally biased region" description="Low complexity" evidence="1">
    <location>
        <begin position="241"/>
        <end position="252"/>
    </location>
</feature>
<organism evidence="3 4">
    <name type="scientific">Neurospora tetraspora</name>
    <dbReference type="NCBI Taxonomy" id="94610"/>
    <lineage>
        <taxon>Eukaryota</taxon>
        <taxon>Fungi</taxon>
        <taxon>Dikarya</taxon>
        <taxon>Ascomycota</taxon>
        <taxon>Pezizomycotina</taxon>
        <taxon>Sordariomycetes</taxon>
        <taxon>Sordariomycetidae</taxon>
        <taxon>Sordariales</taxon>
        <taxon>Sordariaceae</taxon>
        <taxon>Neurospora</taxon>
    </lineage>
</organism>
<dbReference type="EMBL" id="JAUEPP010000004">
    <property type="protein sequence ID" value="KAK3345503.1"/>
    <property type="molecule type" value="Genomic_DNA"/>
</dbReference>
<keyword evidence="2" id="KW-0812">Transmembrane</keyword>
<feature type="region of interest" description="Disordered" evidence="1">
    <location>
        <begin position="354"/>
        <end position="424"/>
    </location>
</feature>
<gene>
    <name evidence="3" type="ORF">B0H65DRAFT_525483</name>
</gene>
<reference evidence="3" key="2">
    <citation type="submission" date="2023-06" db="EMBL/GenBank/DDBJ databases">
        <authorList>
            <consortium name="Lawrence Berkeley National Laboratory"/>
            <person name="Haridas S."/>
            <person name="Hensen N."/>
            <person name="Bonometti L."/>
            <person name="Westerberg I."/>
            <person name="Brannstrom I.O."/>
            <person name="Guillou S."/>
            <person name="Cros-Aarteil S."/>
            <person name="Calhoun S."/>
            <person name="Kuo A."/>
            <person name="Mondo S."/>
            <person name="Pangilinan J."/>
            <person name="Riley R."/>
            <person name="Labutti K."/>
            <person name="Andreopoulos B."/>
            <person name="Lipzen A."/>
            <person name="Chen C."/>
            <person name="Yanf M."/>
            <person name="Daum C."/>
            <person name="Ng V."/>
            <person name="Clum A."/>
            <person name="Steindorff A."/>
            <person name="Ohm R."/>
            <person name="Martin F."/>
            <person name="Silar P."/>
            <person name="Natvig D."/>
            <person name="Lalanne C."/>
            <person name="Gautier V."/>
            <person name="Ament-Velasquez S.L."/>
            <person name="Kruys A."/>
            <person name="Hutchinson M.I."/>
            <person name="Powell A.J."/>
            <person name="Barry K."/>
            <person name="Miller A.N."/>
            <person name="Grigoriev I.V."/>
            <person name="Debuchy R."/>
            <person name="Gladieux P."/>
            <person name="Thoren M.H."/>
            <person name="Johannesson H."/>
        </authorList>
    </citation>
    <scope>NUCLEOTIDE SEQUENCE</scope>
    <source>
        <strain evidence="3">CBS 560.94</strain>
    </source>
</reference>
<evidence type="ECO:0000313" key="3">
    <source>
        <dbReference type="EMBL" id="KAK3345503.1"/>
    </source>
</evidence>
<keyword evidence="4" id="KW-1185">Reference proteome</keyword>